<protein>
    <submittedName>
        <fullName evidence="1">Uncharacterized protein</fullName>
    </submittedName>
</protein>
<dbReference type="AlphaFoldDB" id="A0A835G6B3"/>
<sequence>MKEEKDIDEKTLTTSLKLPDRLRTGMIIPTSEKTYFNTNWKPTAAPLCAYDMLYHPPDYNPKSARSDRQEPKIIRKNIWVQELQRRIPSTTHFVHGRPTWPILDRPTKQFVRIVVKNENPHMRINHILEWAEVSNQGLMSLCM</sequence>
<dbReference type="EMBL" id="JACKWZ010000570">
    <property type="protein sequence ID" value="KAF9406620.1"/>
    <property type="molecule type" value="Genomic_DNA"/>
</dbReference>
<accession>A0A835G6B3</accession>
<evidence type="ECO:0000313" key="1">
    <source>
        <dbReference type="EMBL" id="KAF9406620.1"/>
    </source>
</evidence>
<dbReference type="OrthoDB" id="6991437at2759"/>
<dbReference type="EMBL" id="JACKWZ010000561">
    <property type="protein sequence ID" value="KAF9406676.1"/>
    <property type="molecule type" value="Genomic_DNA"/>
</dbReference>
<reference evidence="1" key="1">
    <citation type="submission" date="2020-08" db="EMBL/GenBank/DDBJ databases">
        <title>Spodoptera exigua strain:BAW_Kor-Di-RS1 Genome sequencing and assembly.</title>
        <authorList>
            <person name="Kim J."/>
            <person name="Nam H.Y."/>
            <person name="Kwon M."/>
            <person name="Choi J.H."/>
            <person name="Cho S.R."/>
            <person name="Kim G.-H."/>
        </authorList>
    </citation>
    <scope>NUCLEOTIDE SEQUENCE</scope>
    <source>
        <strain evidence="1">BAW_Kor-Di-RS1</strain>
        <tissue evidence="1">Whole-body</tissue>
    </source>
</reference>
<dbReference type="EMBL" id="JACEFF010000425">
    <property type="protein sequence ID" value="KAH9637945.1"/>
    <property type="molecule type" value="Genomic_DNA"/>
</dbReference>
<evidence type="ECO:0000313" key="2">
    <source>
        <dbReference type="EMBL" id="KAF9406676.1"/>
    </source>
</evidence>
<dbReference type="Pfam" id="PF15074">
    <property type="entry name" value="CFAP90"/>
    <property type="match status" value="1"/>
</dbReference>
<name>A0A835G6B3_SPOEX</name>
<evidence type="ECO:0000313" key="3">
    <source>
        <dbReference type="EMBL" id="KAH9637945.1"/>
    </source>
</evidence>
<reference evidence="3" key="2">
    <citation type="journal article" date="2021" name="G3 (Bethesda)">
        <title>Genome and transcriptome analysis of the beet armyworm Spodoptera exigua reveals targets for pest control. .</title>
        <authorList>
            <person name="Simon S."/>
            <person name="Breeschoten T."/>
            <person name="Jansen H.J."/>
            <person name="Dirks R.P."/>
            <person name="Schranz M.E."/>
            <person name="Ros V.I.D."/>
        </authorList>
    </citation>
    <scope>NUCLEOTIDE SEQUENCE</scope>
    <source>
        <strain evidence="3">TB_SE_WUR_2020</strain>
    </source>
</reference>
<dbReference type="Proteomes" id="UP000648187">
    <property type="component" value="Unassembled WGS sequence"/>
</dbReference>
<dbReference type="InterPro" id="IPR027901">
    <property type="entry name" value="CFAP90"/>
</dbReference>
<evidence type="ECO:0000313" key="4">
    <source>
        <dbReference type="Proteomes" id="UP000648187"/>
    </source>
</evidence>
<keyword evidence="4" id="KW-1185">Reference proteome</keyword>
<organism evidence="1 4">
    <name type="scientific">Spodoptera exigua</name>
    <name type="common">Beet armyworm</name>
    <name type="synonym">Noctua fulgens</name>
    <dbReference type="NCBI Taxonomy" id="7107"/>
    <lineage>
        <taxon>Eukaryota</taxon>
        <taxon>Metazoa</taxon>
        <taxon>Ecdysozoa</taxon>
        <taxon>Arthropoda</taxon>
        <taxon>Hexapoda</taxon>
        <taxon>Insecta</taxon>
        <taxon>Pterygota</taxon>
        <taxon>Neoptera</taxon>
        <taxon>Endopterygota</taxon>
        <taxon>Lepidoptera</taxon>
        <taxon>Glossata</taxon>
        <taxon>Ditrysia</taxon>
        <taxon>Noctuoidea</taxon>
        <taxon>Noctuidae</taxon>
        <taxon>Amphipyrinae</taxon>
        <taxon>Spodoptera</taxon>
    </lineage>
</organism>
<proteinExistence type="predicted"/>
<dbReference type="Proteomes" id="UP000814243">
    <property type="component" value="Unassembled WGS sequence"/>
</dbReference>
<gene>
    <name evidence="3" type="ORF">HF086_003647</name>
    <name evidence="2" type="ORF">HW555_013024</name>
    <name evidence="1" type="ORF">HW555_013077</name>
</gene>
<comment type="caution">
    <text evidence="1">The sequence shown here is derived from an EMBL/GenBank/DDBJ whole genome shotgun (WGS) entry which is preliminary data.</text>
</comment>